<dbReference type="SMART" id="SM00249">
    <property type="entry name" value="PHD"/>
    <property type="match status" value="3"/>
</dbReference>
<dbReference type="InterPro" id="IPR002219">
    <property type="entry name" value="PKC_DAG/PE"/>
</dbReference>
<feature type="region of interest" description="Disordered" evidence="5">
    <location>
        <begin position="176"/>
        <end position="195"/>
    </location>
</feature>
<dbReference type="GeneID" id="111453485"/>
<dbReference type="PANTHER" id="PTHR47841:SF7">
    <property type="entry name" value="CYSTEINE_HISTIDINE-RICH C1 DOMAIN PROTEIN"/>
    <property type="match status" value="1"/>
</dbReference>
<dbReference type="InterPro" id="IPR013083">
    <property type="entry name" value="Znf_RING/FYVE/PHD"/>
</dbReference>
<accession>A0A6J1GEM0</accession>
<reference evidence="9" key="1">
    <citation type="submission" date="2025-08" db="UniProtKB">
        <authorList>
            <consortium name="RefSeq"/>
        </authorList>
    </citation>
    <scope>IDENTIFICATION</scope>
    <source>
        <tissue evidence="9">Young leaves</tissue>
    </source>
</reference>
<dbReference type="InterPro" id="IPR046349">
    <property type="entry name" value="C1-like_sf"/>
</dbReference>
<dbReference type="GO" id="GO:0008270">
    <property type="term" value="F:zinc ion binding"/>
    <property type="evidence" value="ECO:0007669"/>
    <property type="project" value="UniProtKB-KW"/>
</dbReference>
<dbReference type="Proteomes" id="UP000504609">
    <property type="component" value="Unplaced"/>
</dbReference>
<protein>
    <submittedName>
        <fullName evidence="9">Uncharacterized protein LOC111453485</fullName>
    </submittedName>
</protein>
<evidence type="ECO:0000256" key="2">
    <source>
        <dbReference type="ARBA" id="ARBA00022737"/>
    </source>
</evidence>
<keyword evidence="1" id="KW-0479">Metal-binding</keyword>
<keyword evidence="4" id="KW-0862">Zinc</keyword>
<evidence type="ECO:0000259" key="7">
    <source>
        <dbReference type="SMART" id="SM00249"/>
    </source>
</evidence>
<dbReference type="InterPro" id="IPR001965">
    <property type="entry name" value="Znf_PHD"/>
</dbReference>
<evidence type="ECO:0000256" key="5">
    <source>
        <dbReference type="SAM" id="MobiDB-lite"/>
    </source>
</evidence>
<dbReference type="PANTHER" id="PTHR47841">
    <property type="entry name" value="DIACYLGLYCEROL KINASE THETA-LIKE-RELATED"/>
    <property type="match status" value="1"/>
</dbReference>
<evidence type="ECO:0000256" key="4">
    <source>
        <dbReference type="ARBA" id="ARBA00022833"/>
    </source>
</evidence>
<evidence type="ECO:0000256" key="3">
    <source>
        <dbReference type="ARBA" id="ARBA00022771"/>
    </source>
</evidence>
<dbReference type="SUPFAM" id="SSF57889">
    <property type="entry name" value="Cysteine-rich domain"/>
    <property type="match status" value="4"/>
</dbReference>
<feature type="domain" description="Zinc finger PHD-type" evidence="7">
    <location>
        <begin position="421"/>
        <end position="478"/>
    </location>
</feature>
<evidence type="ECO:0000313" key="8">
    <source>
        <dbReference type="Proteomes" id="UP000504609"/>
    </source>
</evidence>
<dbReference type="RefSeq" id="XP_022950372.1">
    <property type="nucleotide sequence ID" value="XM_023094604.1"/>
</dbReference>
<feature type="domain" description="Zinc finger PHD-type" evidence="7">
    <location>
        <begin position="142"/>
        <end position="188"/>
    </location>
</feature>
<keyword evidence="3" id="KW-0863">Zinc-finger</keyword>
<name>A0A6J1GEM0_CUCMO</name>
<feature type="domain" description="Phorbol-ester/DAG-type" evidence="6">
    <location>
        <begin position="402"/>
        <end position="453"/>
    </location>
</feature>
<dbReference type="Gene3D" id="3.30.40.10">
    <property type="entry name" value="Zinc/RING finger domain, C3HC4 (zinc finger)"/>
    <property type="match status" value="1"/>
</dbReference>
<evidence type="ECO:0000259" key="6">
    <source>
        <dbReference type="SMART" id="SM00109"/>
    </source>
</evidence>
<feature type="domain" description="Phorbol-ester/DAG-type" evidence="6">
    <location>
        <begin position="82"/>
        <end position="122"/>
    </location>
</feature>
<feature type="domain" description="Zinc finger PHD-type" evidence="7">
    <location>
        <begin position="90"/>
        <end position="126"/>
    </location>
</feature>
<keyword evidence="8" id="KW-1185">Reference proteome</keyword>
<dbReference type="Gene3D" id="3.30.60.20">
    <property type="match status" value="1"/>
</dbReference>
<dbReference type="SMART" id="SM00109">
    <property type="entry name" value="C1"/>
    <property type="match status" value="2"/>
</dbReference>
<keyword evidence="2" id="KW-0677">Repeat</keyword>
<evidence type="ECO:0000313" key="9">
    <source>
        <dbReference type="RefSeq" id="XP_022950372.1"/>
    </source>
</evidence>
<dbReference type="AlphaFoldDB" id="A0A6J1GEM0"/>
<sequence length="617" mass="68610">MAALTKNLNPHFSHVHPNHHLIHNTTDQANYICHACKTTGFGDRFRCHVCIADIHVYCANCPHQLSSSFHSHPLSLILSKPQTHHRTTTICDICRESIDGVSYRCSHCDFDVHPLCTQLPEKVRHVIDDYHSLRLQKSSFGNCGVCGIDCCSLWVYGCDGCRVNVHIKCLRKSYGPKKSSGTRGIPHAPPPSTAEKPHFNGGFPPGFGGNYYYGYGFRWGVPNSYYGYPGYPFPYNNNIPNYPPYHGGEHGHGHGHGSSSSSSNWGSLFGTTMFSLIGNIASGAINGFLFGSIESFKFDIISFACGVIRILNKCFCVKYLMKKQIQQPKDHQRKMAPVPKNTKFHFTHPNHPLIFLFDDQDYYCDGCKTIGSDSRFRCHGCDFDLHEFCANCPEKLSLFIHHHHLTLDVLKPEAAAPGGRFCNVCLGPVEGLYYRCKDCNFDAHPVCTQLPEELDHVIDKNHPLKLQKLPFGSCVVCTTDCSSRWVYGCDICGLNIHLDCLLEPYDSPPAHSTEPPIPPPSGTTSRGISFAPPPWPPGPPPAPYGFAVPYFGYPVGFGYGYAYNNYGYYQASQYGYEAPPPPPPPRERTLTKSMFSLVGKLTMGAVTSSIFGMPLNF</sequence>
<organism evidence="8 9">
    <name type="scientific">Cucurbita moschata</name>
    <name type="common">Winter crookneck squash</name>
    <name type="synonym">Cucurbita pepo var. moschata</name>
    <dbReference type="NCBI Taxonomy" id="3662"/>
    <lineage>
        <taxon>Eukaryota</taxon>
        <taxon>Viridiplantae</taxon>
        <taxon>Streptophyta</taxon>
        <taxon>Embryophyta</taxon>
        <taxon>Tracheophyta</taxon>
        <taxon>Spermatophyta</taxon>
        <taxon>Magnoliopsida</taxon>
        <taxon>eudicotyledons</taxon>
        <taxon>Gunneridae</taxon>
        <taxon>Pentapetalae</taxon>
        <taxon>rosids</taxon>
        <taxon>fabids</taxon>
        <taxon>Cucurbitales</taxon>
        <taxon>Cucurbitaceae</taxon>
        <taxon>Cucurbiteae</taxon>
        <taxon>Cucurbita</taxon>
    </lineage>
</organism>
<evidence type="ECO:0000256" key="1">
    <source>
        <dbReference type="ARBA" id="ARBA00022723"/>
    </source>
</evidence>
<gene>
    <name evidence="9" type="primary">LOC111453485</name>
</gene>
<proteinExistence type="predicted"/>
<dbReference type="Pfam" id="PF03107">
    <property type="entry name" value="C1_2"/>
    <property type="match status" value="3"/>
</dbReference>
<dbReference type="KEGG" id="cmos:111453485"/>
<dbReference type="InterPro" id="IPR004146">
    <property type="entry name" value="DC1"/>
</dbReference>